<keyword evidence="3" id="KW-1185">Reference proteome</keyword>
<dbReference type="AlphaFoldDB" id="A0A0P1IB76"/>
<proteinExistence type="predicted"/>
<reference evidence="3" key="1">
    <citation type="submission" date="2015-09" db="EMBL/GenBank/DDBJ databases">
        <authorList>
            <person name="Rodrigo-Torres Lidia"/>
            <person name="Arahal R.David."/>
        </authorList>
    </citation>
    <scope>NUCLEOTIDE SEQUENCE [LARGE SCALE GENOMIC DNA]</scope>
    <source>
        <strain evidence="3">CECT 7735</strain>
    </source>
</reference>
<dbReference type="EMBL" id="CYTW01000002">
    <property type="protein sequence ID" value="CUK02554.1"/>
    <property type="molecule type" value="Genomic_DNA"/>
</dbReference>
<dbReference type="CDD" id="cd03674">
    <property type="entry name" value="NUDIX_Hydrolase"/>
    <property type="match status" value="1"/>
</dbReference>
<evidence type="ECO:0000259" key="1">
    <source>
        <dbReference type="Pfam" id="PF00293"/>
    </source>
</evidence>
<organism evidence="2 3">
    <name type="scientific">Shimia thalassica</name>
    <dbReference type="NCBI Taxonomy" id="1715693"/>
    <lineage>
        <taxon>Bacteria</taxon>
        <taxon>Pseudomonadati</taxon>
        <taxon>Pseudomonadota</taxon>
        <taxon>Alphaproteobacteria</taxon>
        <taxon>Rhodobacterales</taxon>
        <taxon>Roseobacteraceae</taxon>
    </lineage>
</organism>
<evidence type="ECO:0000313" key="2">
    <source>
        <dbReference type="EMBL" id="CUK02554.1"/>
    </source>
</evidence>
<evidence type="ECO:0000313" key="3">
    <source>
        <dbReference type="Proteomes" id="UP000051870"/>
    </source>
</evidence>
<dbReference type="SUPFAM" id="SSF55811">
    <property type="entry name" value="Nudix"/>
    <property type="match status" value="1"/>
</dbReference>
<accession>A0A0P1IB76</accession>
<dbReference type="InterPro" id="IPR000086">
    <property type="entry name" value="NUDIX_hydrolase_dom"/>
</dbReference>
<dbReference type="STRING" id="1715693.PH7735_02610"/>
<name>A0A0P1IB76_9RHOB</name>
<protein>
    <recommendedName>
        <fullName evidence="1">Nudix hydrolase domain-containing protein</fullName>
    </recommendedName>
</protein>
<feature type="domain" description="Nudix hydrolase" evidence="1">
    <location>
        <begin position="47"/>
        <end position="160"/>
    </location>
</feature>
<dbReference type="InterPro" id="IPR015797">
    <property type="entry name" value="NUDIX_hydrolase-like_dom_sf"/>
</dbReference>
<dbReference type="Pfam" id="PF00293">
    <property type="entry name" value="NUDIX"/>
    <property type="match status" value="1"/>
</dbReference>
<sequence>MQFIDGIGQFAPKTERDRSEWAKLSAFVAQEPKAFDRDPKTSHVTGSAFVLSADRNSVLLTHHAKLDRWLQLGGHCDGIADARFVAQKEAYEESGLSRISLVSPDVFDVDIHHIPETPKECAHLHYDVRFLFQAEAGALAVSEESHALAWVPLDALEHYTDARSVLVVRDKIRQG</sequence>
<gene>
    <name evidence="2" type="ORF">PH7735_02610</name>
</gene>
<dbReference type="GO" id="GO:0003824">
    <property type="term" value="F:catalytic activity"/>
    <property type="evidence" value="ECO:0007669"/>
    <property type="project" value="UniProtKB-ARBA"/>
</dbReference>
<dbReference type="Gene3D" id="3.90.79.10">
    <property type="entry name" value="Nucleoside Triphosphate Pyrophosphohydrolase"/>
    <property type="match status" value="1"/>
</dbReference>
<dbReference type="Proteomes" id="UP000051870">
    <property type="component" value="Unassembled WGS sequence"/>
</dbReference>